<keyword evidence="8" id="KW-0675">Receptor</keyword>
<dbReference type="GO" id="GO:0015344">
    <property type="term" value="F:siderophore uptake transmembrane transporter activity"/>
    <property type="evidence" value="ECO:0007669"/>
    <property type="project" value="TreeGrafter"/>
</dbReference>
<evidence type="ECO:0000313" key="9">
    <source>
        <dbReference type="Proteomes" id="UP000018849"/>
    </source>
</evidence>
<dbReference type="AlphaFoldDB" id="A0A656JRV0"/>
<gene>
    <name evidence="8" type="ORF">A245_29343</name>
</gene>
<dbReference type="InterPro" id="IPR039426">
    <property type="entry name" value="TonB-dep_rcpt-like"/>
</dbReference>
<evidence type="ECO:0000313" key="8">
    <source>
        <dbReference type="EMBL" id="EPN48972.1"/>
    </source>
</evidence>
<keyword evidence="6 7" id="KW-0998">Cell outer membrane</keyword>
<name>A0A656JRV0_PSESF</name>
<proteinExistence type="inferred from homology"/>
<evidence type="ECO:0000256" key="5">
    <source>
        <dbReference type="ARBA" id="ARBA00023136"/>
    </source>
</evidence>
<evidence type="ECO:0000256" key="4">
    <source>
        <dbReference type="ARBA" id="ARBA00022692"/>
    </source>
</evidence>
<dbReference type="SUPFAM" id="SSF56935">
    <property type="entry name" value="Porins"/>
    <property type="match status" value="1"/>
</dbReference>
<reference evidence="8 9" key="1">
    <citation type="journal article" date="2013" name="PLoS Pathog.">
        <title>Genomic analysis of the Kiwifruit pathogen Pseudomonas syringae pv. actinidiae provides insight into the origins of an emergent plant disease.</title>
        <authorList>
            <person name="McCann H.C."/>
            <person name="Rikkerink E.H."/>
            <person name="Bertels F."/>
            <person name="Fiers M."/>
            <person name="Lu A."/>
            <person name="Rees-George J."/>
            <person name="Andersen M.T."/>
            <person name="Gleave A.P."/>
            <person name="Haubold B."/>
            <person name="Wohlers M.W."/>
            <person name="Guttman D.S."/>
            <person name="Wang P.W."/>
            <person name="Straub C."/>
            <person name="Vanneste J.L."/>
            <person name="Rainey P.B."/>
            <person name="Templeton M.D."/>
        </authorList>
    </citation>
    <scope>NUCLEOTIDE SEQUENCE [LARGE SCALE GENOMIC DNA]</scope>
    <source>
        <strain evidence="8 9">ICMP 19096</strain>
    </source>
</reference>
<dbReference type="PROSITE" id="PS52016">
    <property type="entry name" value="TONB_DEPENDENT_REC_3"/>
    <property type="match status" value="1"/>
</dbReference>
<feature type="non-terminal residue" evidence="8">
    <location>
        <position position="1"/>
    </location>
</feature>
<protein>
    <submittedName>
        <fullName evidence="8">TonB-dependent siderophore receptor</fullName>
    </submittedName>
</protein>
<dbReference type="Gene3D" id="2.40.170.20">
    <property type="entry name" value="TonB-dependent receptor, beta-barrel domain"/>
    <property type="match status" value="1"/>
</dbReference>
<evidence type="ECO:0000256" key="3">
    <source>
        <dbReference type="ARBA" id="ARBA00022452"/>
    </source>
</evidence>
<comment type="caution">
    <text evidence="8">The sequence shown here is derived from an EMBL/GenBank/DDBJ whole genome shotgun (WGS) entry which is preliminary data.</text>
</comment>
<dbReference type="InterPro" id="IPR036942">
    <property type="entry name" value="Beta-barrel_TonB_sf"/>
</dbReference>
<evidence type="ECO:0000256" key="1">
    <source>
        <dbReference type="ARBA" id="ARBA00004571"/>
    </source>
</evidence>
<keyword evidence="5 7" id="KW-0472">Membrane</keyword>
<comment type="similarity">
    <text evidence="7">Belongs to the TonB-dependent receptor family.</text>
</comment>
<sequence length="78" mass="8839">SRWGVNDGTGVEYYLPSSKVADAFVSYKMKFENRDITLQLNLKNMFDERYYVSSSGLGSPAIVIGEPRQLIGRVKLDF</sequence>
<dbReference type="Proteomes" id="UP000018849">
    <property type="component" value="Unassembled WGS sequence"/>
</dbReference>
<dbReference type="GO" id="GO:0009279">
    <property type="term" value="C:cell outer membrane"/>
    <property type="evidence" value="ECO:0007669"/>
    <property type="project" value="UniProtKB-SubCell"/>
</dbReference>
<keyword evidence="4 7" id="KW-0812">Transmembrane</keyword>
<dbReference type="PANTHER" id="PTHR32552:SF85">
    <property type="entry name" value="BLL7968 PROTEIN"/>
    <property type="match status" value="1"/>
</dbReference>
<accession>A0A656JRV0</accession>
<organism evidence="8 9">
    <name type="scientific">Pseudomonas syringae pv. actinidiae ICMP 19096</name>
    <dbReference type="NCBI Taxonomy" id="1194405"/>
    <lineage>
        <taxon>Bacteria</taxon>
        <taxon>Pseudomonadati</taxon>
        <taxon>Pseudomonadota</taxon>
        <taxon>Gammaproteobacteria</taxon>
        <taxon>Pseudomonadales</taxon>
        <taxon>Pseudomonadaceae</taxon>
        <taxon>Pseudomonas</taxon>
        <taxon>Pseudomonas syringae</taxon>
    </lineage>
</organism>
<keyword evidence="3 7" id="KW-1134">Transmembrane beta strand</keyword>
<evidence type="ECO:0000256" key="2">
    <source>
        <dbReference type="ARBA" id="ARBA00022448"/>
    </source>
</evidence>
<keyword evidence="2 7" id="KW-0813">Transport</keyword>
<evidence type="ECO:0000256" key="6">
    <source>
        <dbReference type="ARBA" id="ARBA00023237"/>
    </source>
</evidence>
<dbReference type="PANTHER" id="PTHR32552">
    <property type="entry name" value="FERRICHROME IRON RECEPTOR-RELATED"/>
    <property type="match status" value="1"/>
</dbReference>
<comment type="subcellular location">
    <subcellularLocation>
        <location evidence="1 7">Cell outer membrane</location>
        <topology evidence="1 7">Multi-pass membrane protein</topology>
    </subcellularLocation>
</comment>
<evidence type="ECO:0000256" key="7">
    <source>
        <dbReference type="PROSITE-ProRule" id="PRU01360"/>
    </source>
</evidence>
<dbReference type="EMBL" id="AOKF01002513">
    <property type="protein sequence ID" value="EPN48972.1"/>
    <property type="molecule type" value="Genomic_DNA"/>
</dbReference>